<dbReference type="RefSeq" id="WP_309298332.1">
    <property type="nucleotide sequence ID" value="NZ_BSFD01000001.1"/>
</dbReference>
<sequence length="66" mass="7449">MTSEQTPQLTPWGEMLRTAMRMGIAPEAFWRLSLKEWRMLTEAPRGTAPMGRAGLAKLMEDWPDGG</sequence>
<evidence type="ECO:0000313" key="1">
    <source>
        <dbReference type="EMBL" id="GLK47291.1"/>
    </source>
</evidence>
<name>A0ABQ5T674_9CAUL</name>
<gene>
    <name evidence="1" type="ORF">GCM10017620_02640</name>
</gene>
<accession>A0ABQ5T674</accession>
<protein>
    <submittedName>
        <fullName evidence="1">Phage tail assembly chaperone</fullName>
    </submittedName>
</protein>
<reference evidence="1" key="1">
    <citation type="journal article" date="2014" name="Int. J. Syst. Evol. Microbiol.">
        <title>Complete genome of a new Firmicutes species belonging to the dominant human colonic microbiota ('Ruminococcus bicirculans') reveals two chromosomes and a selective capacity to utilize plant glucans.</title>
        <authorList>
            <consortium name="NISC Comparative Sequencing Program"/>
            <person name="Wegmann U."/>
            <person name="Louis P."/>
            <person name="Goesmann A."/>
            <person name="Henrissat B."/>
            <person name="Duncan S.H."/>
            <person name="Flint H.J."/>
        </authorList>
    </citation>
    <scope>NUCLEOTIDE SEQUENCE</scope>
    <source>
        <strain evidence="1">VKM B-1499</strain>
    </source>
</reference>
<dbReference type="Pfam" id="PF09550">
    <property type="entry name" value="Phage_TAC_6"/>
    <property type="match status" value="1"/>
</dbReference>
<dbReference type="Proteomes" id="UP001143509">
    <property type="component" value="Unassembled WGS sequence"/>
</dbReference>
<evidence type="ECO:0000313" key="2">
    <source>
        <dbReference type="Proteomes" id="UP001143509"/>
    </source>
</evidence>
<dbReference type="InterPro" id="IPR019056">
    <property type="entry name" value="Phage_TAC_6"/>
</dbReference>
<organism evidence="1 2">
    <name type="scientific">Brevundimonas intermedia</name>
    <dbReference type="NCBI Taxonomy" id="74315"/>
    <lineage>
        <taxon>Bacteria</taxon>
        <taxon>Pseudomonadati</taxon>
        <taxon>Pseudomonadota</taxon>
        <taxon>Alphaproteobacteria</taxon>
        <taxon>Caulobacterales</taxon>
        <taxon>Caulobacteraceae</taxon>
        <taxon>Brevundimonas</taxon>
    </lineage>
</organism>
<proteinExistence type="predicted"/>
<reference evidence="1" key="2">
    <citation type="submission" date="2023-01" db="EMBL/GenBank/DDBJ databases">
        <authorList>
            <person name="Sun Q."/>
            <person name="Evtushenko L."/>
        </authorList>
    </citation>
    <scope>NUCLEOTIDE SEQUENCE</scope>
    <source>
        <strain evidence="1">VKM B-1499</strain>
    </source>
</reference>
<comment type="caution">
    <text evidence="1">The sequence shown here is derived from an EMBL/GenBank/DDBJ whole genome shotgun (WGS) entry which is preliminary data.</text>
</comment>
<keyword evidence="2" id="KW-1185">Reference proteome</keyword>
<dbReference type="EMBL" id="BSFD01000001">
    <property type="protein sequence ID" value="GLK47291.1"/>
    <property type="molecule type" value="Genomic_DNA"/>
</dbReference>